<name>A0A9X2KEK1_9HYPH</name>
<organism evidence="1 2">
    <name type="scientific">Aurantimonas marianensis</name>
    <dbReference type="NCBI Taxonomy" id="2920428"/>
    <lineage>
        <taxon>Bacteria</taxon>
        <taxon>Pseudomonadati</taxon>
        <taxon>Pseudomonadota</taxon>
        <taxon>Alphaproteobacteria</taxon>
        <taxon>Hyphomicrobiales</taxon>
        <taxon>Aurantimonadaceae</taxon>
        <taxon>Aurantimonas</taxon>
    </lineage>
</organism>
<dbReference type="EMBL" id="JALHBS010000034">
    <property type="protein sequence ID" value="MCP3054759.1"/>
    <property type="molecule type" value="Genomic_DNA"/>
</dbReference>
<dbReference type="RefSeq" id="WP_253963629.1">
    <property type="nucleotide sequence ID" value="NZ_JALHBS010000034.1"/>
</dbReference>
<dbReference type="Proteomes" id="UP001155220">
    <property type="component" value="Unassembled WGS sequence"/>
</dbReference>
<proteinExistence type="predicted"/>
<keyword evidence="2" id="KW-1185">Reference proteome</keyword>
<sequence length="175" mass="19564">MLSRIGQLPRCLALGVDIPASPESPPILCAMPRAHRHQIFDLLRPERLGNPRNSGKLRRKLIETAGNEAERDIVAEEASRDRKRRLAARTQDDVEHREIEAFAQAIEGIGDCRGMQNLGIDLTQHDAFEIDRDDGFVFENQYFHDTILGVLTSNVPAGPLVASNVNIFSIFLVIK</sequence>
<evidence type="ECO:0000313" key="2">
    <source>
        <dbReference type="Proteomes" id="UP001155220"/>
    </source>
</evidence>
<evidence type="ECO:0000313" key="1">
    <source>
        <dbReference type="EMBL" id="MCP3054759.1"/>
    </source>
</evidence>
<accession>A0A9X2KEK1</accession>
<gene>
    <name evidence="1" type="ORF">MJ956_06300</name>
</gene>
<comment type="caution">
    <text evidence="1">The sequence shown here is derived from an EMBL/GenBank/DDBJ whole genome shotgun (WGS) entry which is preliminary data.</text>
</comment>
<dbReference type="AlphaFoldDB" id="A0A9X2KEK1"/>
<protein>
    <submittedName>
        <fullName evidence="1">Uncharacterized protein</fullName>
    </submittedName>
</protein>
<reference evidence="1" key="1">
    <citation type="submission" date="2022-03" db="EMBL/GenBank/DDBJ databases">
        <title>Aurantimonas Liuensis sp. Nov., isolated from the hadal seawater of the Mariana Trench.</title>
        <authorList>
            <person name="Liu R."/>
        </authorList>
    </citation>
    <scope>NUCLEOTIDE SEQUENCE</scope>
    <source>
        <strain evidence="1">LRZ36</strain>
    </source>
</reference>